<name>A0ACC2PSU5_9HYME</name>
<proteinExistence type="predicted"/>
<evidence type="ECO:0000313" key="1">
    <source>
        <dbReference type="EMBL" id="KAJ8686068.1"/>
    </source>
</evidence>
<evidence type="ECO:0000313" key="2">
    <source>
        <dbReference type="Proteomes" id="UP001239111"/>
    </source>
</evidence>
<gene>
    <name evidence="1" type="ORF">QAD02_021862</name>
</gene>
<accession>A0ACC2PSU5</accession>
<organism evidence="1 2">
    <name type="scientific">Eretmocerus hayati</name>
    <dbReference type="NCBI Taxonomy" id="131215"/>
    <lineage>
        <taxon>Eukaryota</taxon>
        <taxon>Metazoa</taxon>
        <taxon>Ecdysozoa</taxon>
        <taxon>Arthropoda</taxon>
        <taxon>Hexapoda</taxon>
        <taxon>Insecta</taxon>
        <taxon>Pterygota</taxon>
        <taxon>Neoptera</taxon>
        <taxon>Endopterygota</taxon>
        <taxon>Hymenoptera</taxon>
        <taxon>Apocrita</taxon>
        <taxon>Proctotrupomorpha</taxon>
        <taxon>Chalcidoidea</taxon>
        <taxon>Aphelinidae</taxon>
        <taxon>Aphelininae</taxon>
        <taxon>Eretmocerus</taxon>
    </lineage>
</organism>
<reference evidence="1" key="1">
    <citation type="submission" date="2023-04" db="EMBL/GenBank/DDBJ databases">
        <title>A chromosome-level genome assembly of the parasitoid wasp Eretmocerus hayati.</title>
        <authorList>
            <person name="Zhong Y."/>
            <person name="Liu S."/>
            <person name="Liu Y."/>
        </authorList>
    </citation>
    <scope>NUCLEOTIDE SEQUENCE</scope>
    <source>
        <strain evidence="1">ZJU_SS_LIU_2023</strain>
    </source>
</reference>
<dbReference type="Proteomes" id="UP001239111">
    <property type="component" value="Chromosome 1"/>
</dbReference>
<comment type="caution">
    <text evidence="1">The sequence shown here is derived from an EMBL/GenBank/DDBJ whole genome shotgun (WGS) entry which is preliminary data.</text>
</comment>
<sequence length="205" mass="22135">MAAAEIKKRKSSDIESVISGYRIVDLRELGRNLKCLACGTVLSLENIVSEKLLGLHSVLSVKCHPCGIITPVATGRTDGRFADINKVIVLGAIHSGAGCVTVNKILATTDIPGLPPPTHKRYERIVGPSAGLEVRVVIGNEDSSTMASAHAAATGMKIFKLADKNHLVKKFGKELYELAKVHKELGRKGVIDHIEKELQLRRDAE</sequence>
<dbReference type="EMBL" id="CM056741">
    <property type="protein sequence ID" value="KAJ8686068.1"/>
    <property type="molecule type" value="Genomic_DNA"/>
</dbReference>
<keyword evidence="2" id="KW-1185">Reference proteome</keyword>
<protein>
    <submittedName>
        <fullName evidence="1">Uncharacterized protein</fullName>
    </submittedName>
</protein>